<protein>
    <submittedName>
        <fullName evidence="2">Uncharacterized protein</fullName>
    </submittedName>
</protein>
<dbReference type="Proteomes" id="UP000539175">
    <property type="component" value="Unassembled WGS sequence"/>
</dbReference>
<organism evidence="2 3">
    <name type="scientific">Nitrospirillum iridis</name>
    <dbReference type="NCBI Taxonomy" id="765888"/>
    <lineage>
        <taxon>Bacteria</taxon>
        <taxon>Pseudomonadati</taxon>
        <taxon>Pseudomonadota</taxon>
        <taxon>Alphaproteobacteria</taxon>
        <taxon>Rhodospirillales</taxon>
        <taxon>Azospirillaceae</taxon>
        <taxon>Nitrospirillum</taxon>
    </lineage>
</organism>
<keyword evidence="3" id="KW-1185">Reference proteome</keyword>
<evidence type="ECO:0000256" key="1">
    <source>
        <dbReference type="SAM" id="Phobius"/>
    </source>
</evidence>
<keyword evidence="1" id="KW-1133">Transmembrane helix</keyword>
<dbReference type="AlphaFoldDB" id="A0A7X0AU58"/>
<proteinExistence type="predicted"/>
<dbReference type="RefSeq" id="WP_184797400.1">
    <property type="nucleotide sequence ID" value="NZ_JACIIZ010000002.1"/>
</dbReference>
<feature type="transmembrane region" description="Helical" evidence="1">
    <location>
        <begin position="12"/>
        <end position="36"/>
    </location>
</feature>
<dbReference type="EMBL" id="JACIIZ010000002">
    <property type="protein sequence ID" value="MBB6250098.1"/>
    <property type="molecule type" value="Genomic_DNA"/>
</dbReference>
<keyword evidence="1" id="KW-0812">Transmembrane</keyword>
<evidence type="ECO:0000313" key="2">
    <source>
        <dbReference type="EMBL" id="MBB6250098.1"/>
    </source>
</evidence>
<sequence length="203" mass="21732">MTRPAILPPALLYAVAYLLASGWDLWTTMLALRAGAGVHEGNVFTLADVGYSLGRAGAITLMGGLAQLALFVFGVRNVTRIAPLWLDRPLASFRRPYLNPWSRRHIDRSPLHALSYALAFISLRLLAAGNNWILAEGGTGPLGLLVTWATRLTTPLIGFALSMGGLYLLLALALSPLAAGLARWLMNDPALPSVPLPRARNAG</sequence>
<comment type="caution">
    <text evidence="2">The sequence shown here is derived from an EMBL/GenBank/DDBJ whole genome shotgun (WGS) entry which is preliminary data.</text>
</comment>
<gene>
    <name evidence="2" type="ORF">FHS74_000639</name>
</gene>
<name>A0A7X0AU58_9PROT</name>
<reference evidence="2 3" key="1">
    <citation type="submission" date="2020-08" db="EMBL/GenBank/DDBJ databases">
        <title>Genomic Encyclopedia of Type Strains, Phase IV (KMG-IV): sequencing the most valuable type-strain genomes for metagenomic binning, comparative biology and taxonomic classification.</title>
        <authorList>
            <person name="Goeker M."/>
        </authorList>
    </citation>
    <scope>NUCLEOTIDE SEQUENCE [LARGE SCALE GENOMIC DNA]</scope>
    <source>
        <strain evidence="2 3">DSM 22198</strain>
    </source>
</reference>
<feature type="transmembrane region" description="Helical" evidence="1">
    <location>
        <begin position="155"/>
        <end position="179"/>
    </location>
</feature>
<accession>A0A7X0AU58</accession>
<feature type="transmembrane region" description="Helical" evidence="1">
    <location>
        <begin position="113"/>
        <end position="135"/>
    </location>
</feature>
<feature type="transmembrane region" description="Helical" evidence="1">
    <location>
        <begin position="56"/>
        <end position="75"/>
    </location>
</feature>
<keyword evidence="1" id="KW-0472">Membrane</keyword>
<evidence type="ECO:0000313" key="3">
    <source>
        <dbReference type="Proteomes" id="UP000539175"/>
    </source>
</evidence>